<dbReference type="InterPro" id="IPR019205">
    <property type="entry name" value="DUF2080_transposon-encoded"/>
</dbReference>
<keyword evidence="2" id="KW-1185">Reference proteome</keyword>
<dbReference type="RefSeq" id="WP_259051228.1">
    <property type="nucleotide sequence ID" value="NZ_JANUCQ010000002.1"/>
</dbReference>
<name>A0ABT2EVQ7_METVO</name>
<accession>A0ABT2EVQ7</accession>
<proteinExistence type="predicted"/>
<dbReference type="EMBL" id="JANUCQ010000002">
    <property type="protein sequence ID" value="MCS3922040.1"/>
    <property type="molecule type" value="Genomic_DNA"/>
</dbReference>
<evidence type="ECO:0000313" key="1">
    <source>
        <dbReference type="EMBL" id="MCS3922040.1"/>
    </source>
</evidence>
<sequence length="57" mass="6397">MVIITKERLIKPRGNGAEIAVSRKHLGKLGIGIILEDENELKKLKNDLINLGYELEV</sequence>
<dbReference type="Proteomes" id="UP001140258">
    <property type="component" value="Unassembled WGS sequence"/>
</dbReference>
<comment type="caution">
    <text evidence="1">The sequence shown here is derived from an EMBL/GenBank/DDBJ whole genome shotgun (WGS) entry which is preliminary data.</text>
</comment>
<evidence type="ECO:0000313" key="2">
    <source>
        <dbReference type="Proteomes" id="UP001140258"/>
    </source>
</evidence>
<reference evidence="1" key="1">
    <citation type="submission" date="2022-08" db="EMBL/GenBank/DDBJ databases">
        <title>Genomic Encyclopedia of Type Strains, Phase V (KMG-V): Genome sequencing to study the core and pangenomes of soil and plant-associated prokaryotes.</title>
        <authorList>
            <person name="Whitman W."/>
        </authorList>
    </citation>
    <scope>NUCLEOTIDE SEQUENCE</scope>
    <source>
        <strain evidence="1">PS</strain>
    </source>
</reference>
<dbReference type="Pfam" id="PF09853">
    <property type="entry name" value="DUF2080"/>
    <property type="match status" value="1"/>
</dbReference>
<gene>
    <name evidence="1" type="ORF">M2325_000725</name>
</gene>
<organism evidence="1 2">
    <name type="scientific">Methanococcus voltae PS</name>
    <dbReference type="NCBI Taxonomy" id="523842"/>
    <lineage>
        <taxon>Archaea</taxon>
        <taxon>Methanobacteriati</taxon>
        <taxon>Methanobacteriota</taxon>
        <taxon>Methanomada group</taxon>
        <taxon>Methanococci</taxon>
        <taxon>Methanococcales</taxon>
        <taxon>Methanococcaceae</taxon>
        <taxon>Methanococcus</taxon>
    </lineage>
</organism>
<protein>
    <submittedName>
        <fullName evidence="1">Transposon-encoded protein</fullName>
    </submittedName>
</protein>